<gene>
    <name evidence="2" type="ORF">LtaPh_1914251</name>
</gene>
<organism evidence="2 3">
    <name type="scientific">Leishmania tarentolae</name>
    <name type="common">Sauroleishmania tarentolae</name>
    <dbReference type="NCBI Taxonomy" id="5689"/>
    <lineage>
        <taxon>Eukaryota</taxon>
        <taxon>Discoba</taxon>
        <taxon>Euglenozoa</taxon>
        <taxon>Kinetoplastea</taxon>
        <taxon>Metakinetoplastina</taxon>
        <taxon>Trypanosomatida</taxon>
        <taxon>Trypanosomatidae</taxon>
        <taxon>Leishmaniinae</taxon>
        <taxon>Leishmania</taxon>
        <taxon>lizard Leishmania</taxon>
    </lineage>
</organism>
<evidence type="ECO:0000313" key="2">
    <source>
        <dbReference type="EMBL" id="GET88042.1"/>
    </source>
</evidence>
<accession>A0A640KF23</accession>
<proteinExistence type="predicted"/>
<sequence>MRSRRVFALIAPSSTCGVTPRRESKFPGDVKSAGTASLPATKDVNAPVPPLTLRQMEVVMGTNGGSIRFACCGELMCSRAYMLAGMREQLATRRPNIFLI</sequence>
<evidence type="ECO:0000256" key="1">
    <source>
        <dbReference type="SAM" id="MobiDB-lite"/>
    </source>
</evidence>
<feature type="region of interest" description="Disordered" evidence="1">
    <location>
        <begin position="19"/>
        <end position="44"/>
    </location>
</feature>
<evidence type="ECO:0000313" key="3">
    <source>
        <dbReference type="Proteomes" id="UP000419144"/>
    </source>
</evidence>
<protein>
    <submittedName>
        <fullName evidence="2">Uncharacterized protein</fullName>
    </submittedName>
</protein>
<comment type="caution">
    <text evidence="2">The sequence shown here is derived from an EMBL/GenBank/DDBJ whole genome shotgun (WGS) entry which is preliminary data.</text>
</comment>
<dbReference type="Proteomes" id="UP000419144">
    <property type="component" value="Unassembled WGS sequence"/>
</dbReference>
<dbReference type="EMBL" id="BLBS01000024">
    <property type="protein sequence ID" value="GET88042.1"/>
    <property type="molecule type" value="Genomic_DNA"/>
</dbReference>
<dbReference type="VEuPathDB" id="TriTrypDB:LtaPh_1914251"/>
<name>A0A640KF23_LEITA</name>
<dbReference type="AlphaFoldDB" id="A0A640KF23"/>
<reference evidence="2" key="1">
    <citation type="submission" date="2019-11" db="EMBL/GenBank/DDBJ databases">
        <title>Leishmania tarentolae CDS.</title>
        <authorList>
            <person name="Goto Y."/>
            <person name="Yamagishi J."/>
        </authorList>
    </citation>
    <scope>NUCLEOTIDE SEQUENCE [LARGE SCALE GENOMIC DNA]</scope>
    <source>
        <strain evidence="2">Parrot Tar II</strain>
    </source>
</reference>
<keyword evidence="3" id="KW-1185">Reference proteome</keyword>